<organism evidence="2 3">
    <name type="scientific">Celeribacter indicus</name>
    <dbReference type="NCBI Taxonomy" id="1208324"/>
    <lineage>
        <taxon>Bacteria</taxon>
        <taxon>Pseudomonadati</taxon>
        <taxon>Pseudomonadota</taxon>
        <taxon>Alphaproteobacteria</taxon>
        <taxon>Rhodobacterales</taxon>
        <taxon>Roseobacteraceae</taxon>
        <taxon>Celeribacter</taxon>
    </lineage>
</organism>
<evidence type="ECO:0008006" key="4">
    <source>
        <dbReference type="Google" id="ProtNLM"/>
    </source>
</evidence>
<evidence type="ECO:0000256" key="1">
    <source>
        <dbReference type="SAM" id="MobiDB-lite"/>
    </source>
</evidence>
<dbReference type="STRING" id="1208324.P73_3454"/>
<dbReference type="InterPro" id="IPR014825">
    <property type="entry name" value="DNA_alkylation"/>
</dbReference>
<sequence>MTLDDALRTLEGEGDAARVRDLESRFGTRRFWGVAPDRLESLAREWRRSVPFPERLELARHLWTSGVFEGRLMAAKLLTQARIAEDGEVWTQICDWLSEASSWAELDALAAAGARRVGAELSRMEQVHALAASGRALDRRAAILLAAPLAKAEHPSEAETAAREAVTGWLPDLLDDPDKDVARPAERWLRTLAKHDPASAKAIRRAREAAAQNPESDEA</sequence>
<dbReference type="InterPro" id="IPR016024">
    <property type="entry name" value="ARM-type_fold"/>
</dbReference>
<proteinExistence type="predicted"/>
<name>A0A0B5DYW7_9RHOB</name>
<dbReference type="AlphaFoldDB" id="A0A0B5DYW7"/>
<dbReference type="SUPFAM" id="SSF48371">
    <property type="entry name" value="ARM repeat"/>
    <property type="match status" value="1"/>
</dbReference>
<gene>
    <name evidence="2" type="ORF">P73_3454</name>
</gene>
<accession>A0A0B5DYW7</accession>
<evidence type="ECO:0000313" key="2">
    <source>
        <dbReference type="EMBL" id="AJE48169.1"/>
    </source>
</evidence>
<dbReference type="Gene3D" id="1.25.10.90">
    <property type="match status" value="1"/>
</dbReference>
<dbReference type="KEGG" id="cid:P73_3454"/>
<dbReference type="Pfam" id="PF08713">
    <property type="entry name" value="DNA_alkylation"/>
    <property type="match status" value="1"/>
</dbReference>
<dbReference type="Proteomes" id="UP000031521">
    <property type="component" value="Chromosome"/>
</dbReference>
<dbReference type="OrthoDB" id="9775346at2"/>
<feature type="region of interest" description="Disordered" evidence="1">
    <location>
        <begin position="192"/>
        <end position="219"/>
    </location>
</feature>
<keyword evidence="3" id="KW-1185">Reference proteome</keyword>
<protein>
    <recommendedName>
        <fullName evidence="4">DNA alkylation repair enzyme</fullName>
    </recommendedName>
</protein>
<dbReference type="EMBL" id="CP004393">
    <property type="protein sequence ID" value="AJE48169.1"/>
    <property type="molecule type" value="Genomic_DNA"/>
</dbReference>
<dbReference type="HOGENOM" id="CLU_086977_0_0_5"/>
<reference evidence="2 3" key="1">
    <citation type="journal article" date="2014" name="Int. J. Syst. Evol. Microbiol.">
        <title>Celeribacter indicus sp. nov., a polycyclic aromatic hydrocarbon-degrading bacterium from deep-sea sediment and reclassification of Huaishuia halophila as Celeribacter halophilus comb. nov.</title>
        <authorList>
            <person name="Lai Q."/>
            <person name="Cao J."/>
            <person name="Yuan J."/>
            <person name="Li F."/>
            <person name="Shao Z."/>
        </authorList>
    </citation>
    <scope>NUCLEOTIDE SEQUENCE [LARGE SCALE GENOMIC DNA]</scope>
    <source>
        <strain evidence="2">P73</strain>
    </source>
</reference>
<dbReference type="RefSeq" id="WP_052453383.1">
    <property type="nucleotide sequence ID" value="NZ_CP004393.1"/>
</dbReference>
<evidence type="ECO:0000313" key="3">
    <source>
        <dbReference type="Proteomes" id="UP000031521"/>
    </source>
</evidence>